<protein>
    <submittedName>
        <fullName evidence="3">Uncharacterized protein</fullName>
    </submittedName>
</protein>
<feature type="coiled-coil region" evidence="1">
    <location>
        <begin position="11"/>
        <end position="45"/>
    </location>
</feature>
<keyword evidence="1" id="KW-0175">Coiled coil</keyword>
<evidence type="ECO:0000256" key="2">
    <source>
        <dbReference type="SAM" id="MobiDB-lite"/>
    </source>
</evidence>
<feature type="region of interest" description="Disordered" evidence="2">
    <location>
        <begin position="105"/>
        <end position="127"/>
    </location>
</feature>
<comment type="caution">
    <text evidence="3">The sequence shown here is derived from an EMBL/GenBank/DDBJ whole genome shotgun (WGS) entry which is preliminary data.</text>
</comment>
<sequence length="163" mass="18900">MPDSSDIHACLQEQEEKLRSLRTLHEAKEEQYRQLSDRVERENWDGRFKELTEKVAGLDARRIDFAEKLEILEKRLAGGEQAHEELYNTVRKLQERPTYYNAESLPVQVDYSKDDAEGPPDDVAPDFSALDVRVNRGEERLDSLAGDLRTVRQELEAARILEM</sequence>
<feature type="non-terminal residue" evidence="3">
    <location>
        <position position="163"/>
    </location>
</feature>
<accession>A0ABN9TVF4</accession>
<evidence type="ECO:0000313" key="4">
    <source>
        <dbReference type="Proteomes" id="UP001189429"/>
    </source>
</evidence>
<dbReference type="Proteomes" id="UP001189429">
    <property type="component" value="Unassembled WGS sequence"/>
</dbReference>
<reference evidence="3" key="1">
    <citation type="submission" date="2023-10" db="EMBL/GenBank/DDBJ databases">
        <authorList>
            <person name="Chen Y."/>
            <person name="Shah S."/>
            <person name="Dougan E. K."/>
            <person name="Thang M."/>
            <person name="Chan C."/>
        </authorList>
    </citation>
    <scope>NUCLEOTIDE SEQUENCE [LARGE SCALE GENOMIC DNA]</scope>
</reference>
<organism evidence="3 4">
    <name type="scientific">Prorocentrum cordatum</name>
    <dbReference type="NCBI Taxonomy" id="2364126"/>
    <lineage>
        <taxon>Eukaryota</taxon>
        <taxon>Sar</taxon>
        <taxon>Alveolata</taxon>
        <taxon>Dinophyceae</taxon>
        <taxon>Prorocentrales</taxon>
        <taxon>Prorocentraceae</taxon>
        <taxon>Prorocentrum</taxon>
    </lineage>
</organism>
<proteinExistence type="predicted"/>
<name>A0ABN9TVF4_9DINO</name>
<dbReference type="EMBL" id="CAUYUJ010015130">
    <property type="protein sequence ID" value="CAK0850252.1"/>
    <property type="molecule type" value="Genomic_DNA"/>
</dbReference>
<keyword evidence="4" id="KW-1185">Reference proteome</keyword>
<evidence type="ECO:0000313" key="3">
    <source>
        <dbReference type="EMBL" id="CAK0850252.1"/>
    </source>
</evidence>
<evidence type="ECO:0000256" key="1">
    <source>
        <dbReference type="SAM" id="Coils"/>
    </source>
</evidence>
<gene>
    <name evidence="3" type="ORF">PCOR1329_LOCUS42690</name>
</gene>
<feature type="coiled-coil region" evidence="1">
    <location>
        <begin position="69"/>
        <end position="96"/>
    </location>
</feature>